<dbReference type="KEGG" id="mets:DK389_05490"/>
<evidence type="ECO:0000313" key="3">
    <source>
        <dbReference type="Proteomes" id="UP000245926"/>
    </source>
</evidence>
<keyword evidence="3" id="KW-1185">Reference proteome</keyword>
<accession>A0A2U8W404</accession>
<dbReference type="Proteomes" id="UP000245926">
    <property type="component" value="Chromosome"/>
</dbReference>
<reference evidence="3" key="1">
    <citation type="submission" date="2018-05" db="EMBL/GenBank/DDBJ databases">
        <title>Complete Genome Sequence of Methylobacterium sp. 17SD2-17.</title>
        <authorList>
            <person name="Srinivasan S."/>
        </authorList>
    </citation>
    <scope>NUCLEOTIDE SEQUENCE [LARGE SCALE GENOMIC DNA]</scope>
    <source>
        <strain evidence="3">17SD2-17</strain>
    </source>
</reference>
<feature type="transmembrane region" description="Helical" evidence="1">
    <location>
        <begin position="53"/>
        <end position="72"/>
    </location>
</feature>
<keyword evidence="1" id="KW-0812">Transmembrane</keyword>
<evidence type="ECO:0000313" key="2">
    <source>
        <dbReference type="EMBL" id="AWN40092.1"/>
    </source>
</evidence>
<name>A0A2U8W404_9HYPH</name>
<dbReference type="AlphaFoldDB" id="A0A2U8W404"/>
<keyword evidence="1" id="KW-1133">Transmembrane helix</keyword>
<evidence type="ECO:0000256" key="1">
    <source>
        <dbReference type="SAM" id="Phobius"/>
    </source>
</evidence>
<dbReference type="EMBL" id="CP029550">
    <property type="protein sequence ID" value="AWN40092.1"/>
    <property type="molecule type" value="Genomic_DNA"/>
</dbReference>
<protein>
    <submittedName>
        <fullName evidence="2">Uncharacterized protein</fullName>
    </submittedName>
</protein>
<gene>
    <name evidence="2" type="ORF">DK389_05490</name>
</gene>
<proteinExistence type="predicted"/>
<sequence length="73" mass="7772">MVALSLKLHGWQMTLIVGALLLAMGIGLVVFAMPKRSGKQPAFLRRDAAFVPYPAICLVFVAFGAALIISSIV</sequence>
<feature type="transmembrane region" description="Helical" evidence="1">
    <location>
        <begin position="12"/>
        <end position="32"/>
    </location>
</feature>
<organism evidence="2 3">
    <name type="scientific">Methylobacterium durans</name>
    <dbReference type="NCBI Taxonomy" id="2202825"/>
    <lineage>
        <taxon>Bacteria</taxon>
        <taxon>Pseudomonadati</taxon>
        <taxon>Pseudomonadota</taxon>
        <taxon>Alphaproteobacteria</taxon>
        <taxon>Hyphomicrobiales</taxon>
        <taxon>Methylobacteriaceae</taxon>
        <taxon>Methylobacterium</taxon>
    </lineage>
</organism>
<keyword evidence="1" id="KW-0472">Membrane</keyword>